<feature type="region of interest" description="Disordered" evidence="1">
    <location>
        <begin position="112"/>
        <end position="136"/>
    </location>
</feature>
<feature type="compositionally biased region" description="Basic and acidic residues" evidence="1">
    <location>
        <begin position="114"/>
        <end position="128"/>
    </location>
</feature>
<evidence type="ECO:0008006" key="4">
    <source>
        <dbReference type="Google" id="ProtNLM"/>
    </source>
</evidence>
<reference evidence="2 3" key="1">
    <citation type="journal article" date="2024" name="Science">
        <title>Giant polyketide synthase enzymes in the biosynthesis of giant marine polyether toxins.</title>
        <authorList>
            <person name="Fallon T.R."/>
            <person name="Shende V.V."/>
            <person name="Wierzbicki I.H."/>
            <person name="Pendleton A.L."/>
            <person name="Watervoot N.F."/>
            <person name="Auber R.P."/>
            <person name="Gonzalez D.J."/>
            <person name="Wisecaver J.H."/>
            <person name="Moore B.S."/>
        </authorList>
    </citation>
    <scope>NUCLEOTIDE SEQUENCE [LARGE SCALE GENOMIC DNA]</scope>
    <source>
        <strain evidence="2 3">12B1</strain>
    </source>
</reference>
<proteinExistence type="predicted"/>
<name>A0AB34K820_PRYPA</name>
<organism evidence="2 3">
    <name type="scientific">Prymnesium parvum</name>
    <name type="common">Toxic golden alga</name>
    <dbReference type="NCBI Taxonomy" id="97485"/>
    <lineage>
        <taxon>Eukaryota</taxon>
        <taxon>Haptista</taxon>
        <taxon>Haptophyta</taxon>
        <taxon>Prymnesiophyceae</taxon>
        <taxon>Prymnesiales</taxon>
        <taxon>Prymnesiaceae</taxon>
        <taxon>Prymnesium</taxon>
    </lineage>
</organism>
<protein>
    <recommendedName>
        <fullName evidence="4">Aftiphilin clathrin-binding box domain-containing protein</fullName>
    </recommendedName>
</protein>
<sequence>MVEEEPWEDLALSKAIAPDDEDDFSSFGVSAGSIPGNTDDEFNFCSCVPATSSSAALVEDDDEFSEFGVPACPPLSSAAAIDDDDDEFAEFAVSVPPSSSISDVMGAFDASPRAADEGSHDTFCDSSRHAAAPQPASCKSDSICERRLRHPELDAPPEEIAGKPEPIADGSYHVSSMHEASSASFEADFHCTTTNMKSTTPPLDQETIQKAFDADHITTDILQATDSPASACDMEPPSLTVEHFTVEEEKSDEESDVGGFSSSQRHASSTEHADVDVDDGFGDFAAPPNKESFASPADDEFGGFSEAMPGVEDAATDEDFGAFDDGAGGADFDSFASASAHAAFPSAPATVPIAPSASEVQLPAHSLDSDQAGFHQFVVEAMRQSLPEMRHQSLFEGSVPLQPLHRCLAQVDGHPSSAYWDVSLWMVSPASTASTWVWEGSHIENRFLKALALPGRSEVESSSLEQTAPALQHEMAKLAGNSWSSAESPAAEQAAHMWGEGPQTLDRKNLAPADGMAAPNEFFAGPLTVDTRAGGASSFALSDSPADDDFGGFGSFNASVAQPSSGDMLNIDPGPTDKFAAQRATAAHRLPMSSSSLEDDFSGFSATVPPPIVASGSSLLDLDFLGASMPSSNQPSTEYAGANIAQLGMADMLSSLDSLASPASVNPGTNVISSWLNTLPHFAYLFSDTLSIPAGHALT</sequence>
<keyword evidence="3" id="KW-1185">Reference proteome</keyword>
<evidence type="ECO:0000313" key="3">
    <source>
        <dbReference type="Proteomes" id="UP001515480"/>
    </source>
</evidence>
<comment type="caution">
    <text evidence="2">The sequence shown here is derived from an EMBL/GenBank/DDBJ whole genome shotgun (WGS) entry which is preliminary data.</text>
</comment>
<dbReference type="Proteomes" id="UP001515480">
    <property type="component" value="Unassembled WGS sequence"/>
</dbReference>
<evidence type="ECO:0000313" key="2">
    <source>
        <dbReference type="EMBL" id="KAL1530436.1"/>
    </source>
</evidence>
<accession>A0AB34K820</accession>
<evidence type="ECO:0000256" key="1">
    <source>
        <dbReference type="SAM" id="MobiDB-lite"/>
    </source>
</evidence>
<dbReference type="AlphaFoldDB" id="A0AB34K820"/>
<gene>
    <name evidence="2" type="ORF">AB1Y20_001341</name>
</gene>
<feature type="region of interest" description="Disordered" evidence="1">
    <location>
        <begin position="246"/>
        <end position="308"/>
    </location>
</feature>
<dbReference type="EMBL" id="JBGBPQ010000001">
    <property type="protein sequence ID" value="KAL1530436.1"/>
    <property type="molecule type" value="Genomic_DNA"/>
</dbReference>